<sequence length="150" mass="17228">MQPVTRENELISTRVYDAPRELVYRTWTEAELLARWWGPNGFTNTFHEFDLRPGGAWRFDMHGPDGKSYPNESAFVDIVPLERIVIDHLSGHQFRVTATFEERDGCTRVTFSQLFKDSAEFETAKPYCAEGNEQNLDRLGAVLNELTGRA</sequence>
<reference evidence="2" key="1">
    <citation type="submission" date="2021-06" db="EMBL/GenBank/DDBJ databases">
        <authorList>
            <person name="Criscuolo A."/>
        </authorList>
    </citation>
    <scope>NUCLEOTIDE SEQUENCE</scope>
    <source>
        <strain evidence="2">CIP111600</strain>
    </source>
</reference>
<keyword evidence="3" id="KW-1185">Reference proteome</keyword>
<dbReference type="EMBL" id="CAJVAS010000001">
    <property type="protein sequence ID" value="CAG7599724.1"/>
    <property type="molecule type" value="Genomic_DNA"/>
</dbReference>
<name>A0A916JTC8_9BACL</name>
<gene>
    <name evidence="2" type="ORF">PAESOLCIP111_00334</name>
</gene>
<dbReference type="Proteomes" id="UP000693672">
    <property type="component" value="Unassembled WGS sequence"/>
</dbReference>
<dbReference type="Pfam" id="PF08327">
    <property type="entry name" value="AHSA1"/>
    <property type="match status" value="1"/>
</dbReference>
<comment type="caution">
    <text evidence="2">The sequence shown here is derived from an EMBL/GenBank/DDBJ whole genome shotgun (WGS) entry which is preliminary data.</text>
</comment>
<dbReference type="RefSeq" id="WP_218090150.1">
    <property type="nucleotide sequence ID" value="NZ_CAJVAS010000001.1"/>
</dbReference>
<accession>A0A916JTC8</accession>
<evidence type="ECO:0000313" key="2">
    <source>
        <dbReference type="EMBL" id="CAG7599724.1"/>
    </source>
</evidence>
<dbReference type="InterPro" id="IPR013538">
    <property type="entry name" value="ASHA1/2-like_C"/>
</dbReference>
<dbReference type="CDD" id="cd08894">
    <property type="entry name" value="SRPBCC_CalC_Aha1-like_1"/>
    <property type="match status" value="1"/>
</dbReference>
<organism evidence="2 3">
    <name type="scientific">Paenibacillus solanacearum</name>
    <dbReference type="NCBI Taxonomy" id="2048548"/>
    <lineage>
        <taxon>Bacteria</taxon>
        <taxon>Bacillati</taxon>
        <taxon>Bacillota</taxon>
        <taxon>Bacilli</taxon>
        <taxon>Bacillales</taxon>
        <taxon>Paenibacillaceae</taxon>
        <taxon>Paenibacillus</taxon>
    </lineage>
</organism>
<proteinExistence type="predicted"/>
<protein>
    <recommendedName>
        <fullName evidence="1">Activator of Hsp90 ATPase homologue 1/2-like C-terminal domain-containing protein</fullName>
    </recommendedName>
</protein>
<evidence type="ECO:0000313" key="3">
    <source>
        <dbReference type="Proteomes" id="UP000693672"/>
    </source>
</evidence>
<dbReference type="AlphaFoldDB" id="A0A916JTC8"/>
<feature type="domain" description="Activator of Hsp90 ATPase homologue 1/2-like C-terminal" evidence="1">
    <location>
        <begin position="17"/>
        <end position="143"/>
    </location>
</feature>
<evidence type="ECO:0000259" key="1">
    <source>
        <dbReference type="Pfam" id="PF08327"/>
    </source>
</evidence>